<evidence type="ECO:0008006" key="4">
    <source>
        <dbReference type="Google" id="ProtNLM"/>
    </source>
</evidence>
<dbReference type="GO" id="GO:0010088">
    <property type="term" value="P:phloem development"/>
    <property type="evidence" value="ECO:0007669"/>
    <property type="project" value="InterPro"/>
</dbReference>
<dbReference type="Pfam" id="PF14577">
    <property type="entry name" value="SEO_C"/>
    <property type="match status" value="2"/>
</dbReference>
<dbReference type="PANTHER" id="PTHR33232">
    <property type="entry name" value="PROTEIN SIEVE ELEMENT OCCLUSION B-LIKE"/>
    <property type="match status" value="1"/>
</dbReference>
<feature type="domain" description="Sieve element occlusion N-terminal" evidence="1">
    <location>
        <begin position="705"/>
        <end position="945"/>
    </location>
</feature>
<evidence type="ECO:0000259" key="1">
    <source>
        <dbReference type="Pfam" id="PF14576"/>
    </source>
</evidence>
<proteinExistence type="predicted"/>
<reference evidence="3" key="1">
    <citation type="submission" date="2019-03" db="EMBL/GenBank/DDBJ databases">
        <authorList>
            <person name="Mank J."/>
            <person name="Almeida P."/>
        </authorList>
    </citation>
    <scope>NUCLEOTIDE SEQUENCE</scope>
    <source>
        <strain evidence="3">78183</strain>
    </source>
</reference>
<protein>
    <recommendedName>
        <fullName evidence="4">Sieve element occlusion N-terminal domain-containing protein</fullName>
    </recommendedName>
</protein>
<feature type="domain" description="Sieve element occlusion C-terminal" evidence="2">
    <location>
        <begin position="476"/>
        <end position="702"/>
    </location>
</feature>
<evidence type="ECO:0000313" key="3">
    <source>
        <dbReference type="EMBL" id="VFU61155.1"/>
    </source>
</evidence>
<dbReference type="PANTHER" id="PTHR33232:SF20">
    <property type="entry name" value="PROTEIN SIEVE ELEMENT OCCLUSION B-LIKE"/>
    <property type="match status" value="1"/>
</dbReference>
<dbReference type="InterPro" id="IPR027944">
    <property type="entry name" value="SEO_C"/>
</dbReference>
<accession>A0A6N2NH96</accession>
<dbReference type="EMBL" id="CAADRP010002107">
    <property type="protein sequence ID" value="VFU61155.1"/>
    <property type="molecule type" value="Genomic_DNA"/>
</dbReference>
<dbReference type="Pfam" id="PF14576">
    <property type="entry name" value="SEO_N"/>
    <property type="match status" value="2"/>
</dbReference>
<dbReference type="InterPro" id="IPR039299">
    <property type="entry name" value="SEOA"/>
</dbReference>
<dbReference type="Gene3D" id="3.40.30.10">
    <property type="entry name" value="Glutaredoxin"/>
    <property type="match status" value="1"/>
</dbReference>
<sequence length="1276" mass="146380">MALVPSQKAPRRERNMFTSSDDTAMMKQIQATHAPDGREFSVKPLLHIVEDIFLRATTVPGITDIVQHQGEHQAQVDELEEKALQNGFHETIEMLSYNINKISCEMSCKCSGGGDAHATTVAIFNLVSNYSWDEKVVLALAGFAVNYGEFWLVAQLYLTNPLAKAVALLKQLPDIIERADNLKPKFEALTGLIRAMMDVAKCIVEFKELPSQYITPDTPEMLTATAHIPTAVYWTIRSIVACASQIMGLIGMGHEYIASTTEAWELSSLAHKVNNIHSHLKKQLTLCFHHIDEKRHIEAFQTLVSLFEAFHMDNMKILKALIYAKDDVLPLYDGSAKKRASLDVLRRRSVLLLISDLEISHEELSMLQQMYTEAREQPARPESQYEVVWLPIVDRSSPWTELKEKQFEDFQRVMPWYSVYHPSLLDVAVIRYIKEVWHFNKKPLLVVLDQQGKVVNPNAIHMMWIWGSLAFPFTSSREEALWREETWKIDLLADSIDPLIQSWMDQKKYICLYGGEDMEWIRKFTSTAKQVASEAPIQLEMLYVGKSNPREKVRKNNSLIEREKLSHVLQDLTLIWFFWVRLESMWHSKVQHKRTVENDPIMQEIMTMLSFDGSDQGWAVISKGPAEMAKAKGETILKTLVEFELWSANANEKGFLPAMIDYLHELHSPFHCNRLILPGTTGSIPERVVCAECGRPMEKFIISTQKENMDAIAKDDVSDIEVVGSQETLAQIIDRNKIKMLRKHPGKENLQTRTMILFDVLGNYRWDVKMVLTLAAFAAAFGEFCIIRQQCPCNPLAVSVSMLKHLPRNLSTLKPQFKALSLLVRTAMDVTKCIIKLEGLPFRYARLDDETMVIAKSWIYVATYWVTRSMVACTSQIKDMKAKKPEQHTDFLFRWSDSTLIAAWELSSLAYKLSIICSHLRWQVDLCHQQIEEKMHQKLLKVFQEVYPDNQDVLGILLATKDELPLKNSSTQDKVGVSEVKDKVVLILVSKAELLPLEGLLLLLERTYDHHHHKKLEGSYEIVWISVSETWTDSERDMFDFLSNSLPWYSVRRPWALYSAVVNYIKQEWGYKNAPLIVVLDSQGMVTNSNAMDMVFIWGARAYPFSSSKEEQLWDEENWTLKLLLDEIDPLLTTWVEEGRNICIYGSDNLDWIREFNAKFEVIRNAGVQLEMVYAGCKDLSQQVRRMLAVIGEELHRNLFTFTKLHFFWLRLESIRRSKVKLGQTIHSDDHILKEVSALLDTANEGWVIIGRGNTADIARLSASLGSANQIHTNTS</sequence>
<dbReference type="AlphaFoldDB" id="A0A6N2NH96"/>
<name>A0A6N2NH96_SALVM</name>
<gene>
    <name evidence="3" type="ORF">SVIM_LOCUS457177</name>
</gene>
<feature type="domain" description="Sieve element occlusion N-terminal" evidence="1">
    <location>
        <begin position="20"/>
        <end position="311"/>
    </location>
</feature>
<feature type="domain" description="Sieve element occlusion C-terminal" evidence="2">
    <location>
        <begin position="1108"/>
        <end position="1261"/>
    </location>
</feature>
<dbReference type="InterPro" id="IPR027942">
    <property type="entry name" value="SEO_N"/>
</dbReference>
<evidence type="ECO:0000259" key="2">
    <source>
        <dbReference type="Pfam" id="PF14577"/>
    </source>
</evidence>
<organism evidence="3">
    <name type="scientific">Salix viminalis</name>
    <name type="common">Common osier</name>
    <name type="synonym">Basket willow</name>
    <dbReference type="NCBI Taxonomy" id="40686"/>
    <lineage>
        <taxon>Eukaryota</taxon>
        <taxon>Viridiplantae</taxon>
        <taxon>Streptophyta</taxon>
        <taxon>Embryophyta</taxon>
        <taxon>Tracheophyta</taxon>
        <taxon>Spermatophyta</taxon>
        <taxon>Magnoliopsida</taxon>
        <taxon>eudicotyledons</taxon>
        <taxon>Gunneridae</taxon>
        <taxon>Pentapetalae</taxon>
        <taxon>rosids</taxon>
        <taxon>fabids</taxon>
        <taxon>Malpighiales</taxon>
        <taxon>Salicaceae</taxon>
        <taxon>Saliceae</taxon>
        <taxon>Salix</taxon>
    </lineage>
</organism>